<evidence type="ECO:0000256" key="2">
    <source>
        <dbReference type="ARBA" id="ARBA00007104"/>
    </source>
</evidence>
<dbReference type="GO" id="GO:0007030">
    <property type="term" value="P:Golgi organization"/>
    <property type="evidence" value="ECO:0000318"/>
    <property type="project" value="GO_Central"/>
</dbReference>
<evidence type="ECO:0000256" key="8">
    <source>
        <dbReference type="ARBA" id="ARBA00037847"/>
    </source>
</evidence>
<keyword evidence="6" id="KW-1133">Transmembrane helix</keyword>
<keyword evidence="4 9" id="KW-0812">Transmembrane</keyword>
<dbReference type="VEuPathDB" id="VectorBase:ISCI011849"/>
<evidence type="ECO:0000256" key="5">
    <source>
        <dbReference type="ARBA" id="ARBA00022729"/>
    </source>
</evidence>
<feature type="domain" description="GOLD" evidence="10">
    <location>
        <begin position="96"/>
        <end position="179"/>
    </location>
</feature>
<evidence type="ECO:0000313" key="13">
    <source>
        <dbReference type="Proteomes" id="UP000001555"/>
    </source>
</evidence>
<dbReference type="STRING" id="6945.B7Q4N0"/>
<dbReference type="SMART" id="SM01190">
    <property type="entry name" value="EMP24_GP25L"/>
    <property type="match status" value="1"/>
</dbReference>
<dbReference type="OrthoDB" id="10037706at2759"/>
<organism>
    <name type="scientific">Ixodes scapularis</name>
    <name type="common">Black-legged tick</name>
    <name type="synonym">Deer tick</name>
    <dbReference type="NCBI Taxonomy" id="6945"/>
    <lineage>
        <taxon>Eukaryota</taxon>
        <taxon>Metazoa</taxon>
        <taxon>Ecdysozoa</taxon>
        <taxon>Arthropoda</taxon>
        <taxon>Chelicerata</taxon>
        <taxon>Arachnida</taxon>
        <taxon>Acari</taxon>
        <taxon>Parasitiformes</taxon>
        <taxon>Ixodida</taxon>
        <taxon>Ixodoidea</taxon>
        <taxon>Ixodidae</taxon>
        <taxon>Ixodinae</taxon>
        <taxon>Ixodes</taxon>
    </lineage>
</organism>
<dbReference type="VEuPathDB" id="VectorBase:ISCP_030485"/>
<keyword evidence="3" id="KW-0217">Developmental protein</keyword>
<dbReference type="HOGENOM" id="CLU_066963_5_0_1"/>
<dbReference type="Pfam" id="PF01105">
    <property type="entry name" value="EMP24_GP25L"/>
    <property type="match status" value="1"/>
</dbReference>
<evidence type="ECO:0000313" key="12">
    <source>
        <dbReference type="EnsemblMetazoa" id="ISCW011849-PA"/>
    </source>
</evidence>
<dbReference type="PANTHER" id="PTHR22811">
    <property type="entry name" value="TRANSMEMBRANE EMP24 DOMAIN-CONTAINING PROTEIN"/>
    <property type="match status" value="1"/>
</dbReference>
<dbReference type="GO" id="GO:0005794">
    <property type="term" value="C:Golgi apparatus"/>
    <property type="evidence" value="ECO:0000318"/>
    <property type="project" value="GO_Central"/>
</dbReference>
<comment type="similarity">
    <text evidence="2 9">Belongs to the EMP24/GP25L family.</text>
</comment>
<dbReference type="GO" id="GO:0006886">
    <property type="term" value="P:intracellular protein transport"/>
    <property type="evidence" value="ECO:0000318"/>
    <property type="project" value="GO_Central"/>
</dbReference>
<dbReference type="GO" id="GO:0016020">
    <property type="term" value="C:membrane"/>
    <property type="evidence" value="ECO:0007669"/>
    <property type="project" value="UniProtKB-SubCell"/>
</dbReference>
<evidence type="ECO:0000256" key="3">
    <source>
        <dbReference type="ARBA" id="ARBA00022473"/>
    </source>
</evidence>
<reference evidence="11 13" key="1">
    <citation type="submission" date="2008-03" db="EMBL/GenBank/DDBJ databases">
        <title>Annotation of Ixodes scapularis.</title>
        <authorList>
            <consortium name="Ixodes scapularis Genome Project Consortium"/>
            <person name="Caler E."/>
            <person name="Hannick L.I."/>
            <person name="Bidwell S."/>
            <person name="Joardar V."/>
            <person name="Thiagarajan M."/>
            <person name="Amedeo P."/>
            <person name="Galinsky K.J."/>
            <person name="Schobel S."/>
            <person name="Inman J."/>
            <person name="Hostetler J."/>
            <person name="Miller J."/>
            <person name="Hammond M."/>
            <person name="Megy K."/>
            <person name="Lawson D."/>
            <person name="Kodira C."/>
            <person name="Sutton G."/>
            <person name="Meyer J."/>
            <person name="Hill C.A."/>
            <person name="Birren B."/>
            <person name="Nene V."/>
            <person name="Collins F."/>
            <person name="Alarcon-Chaidez F."/>
            <person name="Wikel S."/>
            <person name="Strausberg R."/>
        </authorList>
    </citation>
    <scope>NUCLEOTIDE SEQUENCE [LARGE SCALE GENOMIC DNA]</scope>
    <source>
        <strain evidence="13">Wikel</strain>
        <strain evidence="11">Wikel colony</strain>
    </source>
</reference>
<dbReference type="InterPro" id="IPR015720">
    <property type="entry name" value="Emp24-like"/>
</dbReference>
<evidence type="ECO:0007829" key="14">
    <source>
        <dbReference type="PeptideAtlas" id="B7Q4N0"/>
    </source>
</evidence>
<dbReference type="PaxDb" id="6945-B7Q4N0"/>
<dbReference type="GO" id="GO:0030134">
    <property type="term" value="C:COPII-coated ER to Golgi transport vesicle"/>
    <property type="evidence" value="ECO:0000318"/>
    <property type="project" value="GO_Central"/>
</dbReference>
<evidence type="ECO:0000256" key="7">
    <source>
        <dbReference type="ARBA" id="ARBA00023136"/>
    </source>
</evidence>
<dbReference type="EMBL" id="ABJB010806763">
    <property type="status" value="NOT_ANNOTATED_CDS"/>
    <property type="molecule type" value="Genomic_DNA"/>
</dbReference>
<dbReference type="GO" id="GO:0006888">
    <property type="term" value="P:endoplasmic reticulum to Golgi vesicle-mediated transport"/>
    <property type="evidence" value="ECO:0000318"/>
    <property type="project" value="GO_Central"/>
</dbReference>
<dbReference type="EMBL" id="ABJB010903862">
    <property type="status" value="NOT_ANNOTATED_CDS"/>
    <property type="molecule type" value="Genomic_DNA"/>
</dbReference>
<evidence type="ECO:0000256" key="6">
    <source>
        <dbReference type="ARBA" id="ARBA00022989"/>
    </source>
</evidence>
<dbReference type="Proteomes" id="UP000001555">
    <property type="component" value="Unassembled WGS sequence"/>
</dbReference>
<evidence type="ECO:0000259" key="10">
    <source>
        <dbReference type="PROSITE" id="PS50866"/>
    </source>
</evidence>
<dbReference type="AlphaFoldDB" id="B7Q4N0"/>
<evidence type="ECO:0000256" key="9">
    <source>
        <dbReference type="RuleBase" id="RU003827"/>
    </source>
</evidence>
<dbReference type="EMBL" id="ABJB010249924">
    <property type="status" value="NOT_ANNOTATED_CDS"/>
    <property type="molecule type" value="Genomic_DNA"/>
</dbReference>
<dbReference type="InterPro" id="IPR009038">
    <property type="entry name" value="GOLD_dom"/>
</dbReference>
<evidence type="ECO:0000256" key="4">
    <source>
        <dbReference type="ARBA" id="ARBA00022692"/>
    </source>
</evidence>
<evidence type="ECO:0000313" key="11">
    <source>
        <dbReference type="EMBL" id="EEC13802.1"/>
    </source>
</evidence>
<reference evidence="12" key="2">
    <citation type="submission" date="2020-05" db="UniProtKB">
        <authorList>
            <consortium name="EnsemblMetazoa"/>
        </authorList>
    </citation>
    <scope>IDENTIFICATION</scope>
    <source>
        <strain evidence="12">wikel</strain>
    </source>
</reference>
<dbReference type="EMBL" id="DS857031">
    <property type="protein sequence ID" value="EEC13802.1"/>
    <property type="molecule type" value="Genomic_DNA"/>
</dbReference>
<dbReference type="FunCoup" id="B7Q4N0">
    <property type="interactions" value="4"/>
</dbReference>
<dbReference type="PROSITE" id="PS50866">
    <property type="entry name" value="GOLD"/>
    <property type="match status" value="1"/>
</dbReference>
<keyword evidence="13" id="KW-1185">Reference proteome</keyword>
<dbReference type="GO" id="GO:0005793">
    <property type="term" value="C:endoplasmic reticulum-Golgi intermediate compartment"/>
    <property type="evidence" value="ECO:0000318"/>
    <property type="project" value="GO_Central"/>
</dbReference>
<protein>
    <submittedName>
        <fullName evidence="11 12">Cargo transport protein EMP24, putative</fullName>
    </submittedName>
</protein>
<proteinExistence type="evidence at protein level"/>
<name>B7Q4N0_IXOSC</name>
<dbReference type="SUPFAM" id="SSF101576">
    <property type="entry name" value="Supernatant protein factor (SPF), C-terminal domain"/>
    <property type="match status" value="1"/>
</dbReference>
<dbReference type="VEuPathDB" id="VectorBase:ISCW011849"/>
<keyword evidence="14" id="KW-1267">Proteomics identification</keyword>
<accession>B7Q4N0</accession>
<dbReference type="GO" id="GO:0005783">
    <property type="term" value="C:endoplasmic reticulum"/>
    <property type="evidence" value="ECO:0000318"/>
    <property type="project" value="GO_Central"/>
</dbReference>
<dbReference type="EMBL" id="ABJB010147367">
    <property type="status" value="NOT_ANNOTATED_CDS"/>
    <property type="molecule type" value="Genomic_DNA"/>
</dbReference>
<dbReference type="InParanoid" id="B7Q4N0"/>
<comment type="subcellular location">
    <subcellularLocation>
        <location evidence="8">Endomembrane system</location>
        <topology evidence="8">Single-pass membrane protein</topology>
    </subcellularLocation>
    <subcellularLocation>
        <location evidence="1 9">Membrane</location>
        <topology evidence="1 9">Single-pass type I membrane protein</topology>
    </subcellularLocation>
</comment>
<dbReference type="InterPro" id="IPR036598">
    <property type="entry name" value="GOLD_dom_sf"/>
</dbReference>
<keyword evidence="7" id="KW-0472">Membrane</keyword>
<gene>
    <name evidence="11" type="ORF">IscW_ISCW011849</name>
</gene>
<sequence length="280" mass="31713">MDTTSSARFDSERAERHLSRVERVNHTSQVQLVQRASLCRARKAAAKFNEMGINRVAAAALLFTTLAVHTSADSYISEPSLGTSFEFKLHVDAGKEECFYQNVEAGASVYVAYQVLRGGDGQAGFAVRHPNGQHVLPYQWRPSAEYEETSATTTGFYQLCIDNSMSHFAAKLVSLYFNSFKRDKWESYVQEIEALGVTVNNFTDVLQKVDGQVGEMLKYQDQNRRHMAKDWYIVDGNNRYVQYWSLAQCAIVVLTSTIQVYFVRKLFEVKNVTPTSKPRA</sequence>
<keyword evidence="5" id="KW-0732">Signal</keyword>
<dbReference type="EnsemblMetazoa" id="ISCW011849-RA">
    <property type="protein sequence ID" value="ISCW011849-PA"/>
    <property type="gene ID" value="ISCW011849"/>
</dbReference>
<evidence type="ECO:0000256" key="1">
    <source>
        <dbReference type="ARBA" id="ARBA00004479"/>
    </source>
</evidence>